<dbReference type="AlphaFoldDB" id="A0A2U3B9J9"/>
<dbReference type="Proteomes" id="UP000245362">
    <property type="component" value="Unassembled WGS sequence"/>
</dbReference>
<organism evidence="1 2">
    <name type="scientific">Vibrio albus</name>
    <dbReference type="NCBI Taxonomy" id="2200953"/>
    <lineage>
        <taxon>Bacteria</taxon>
        <taxon>Pseudomonadati</taxon>
        <taxon>Pseudomonadota</taxon>
        <taxon>Gammaproteobacteria</taxon>
        <taxon>Vibrionales</taxon>
        <taxon>Vibrionaceae</taxon>
        <taxon>Vibrio</taxon>
    </lineage>
</organism>
<keyword evidence="2" id="KW-1185">Reference proteome</keyword>
<evidence type="ECO:0000313" key="1">
    <source>
        <dbReference type="EMBL" id="PWI33470.1"/>
    </source>
</evidence>
<dbReference type="OrthoDB" id="9807855at2"/>
<comment type="caution">
    <text evidence="1">The sequence shown here is derived from an EMBL/GenBank/DDBJ whole genome shotgun (WGS) entry which is preliminary data.</text>
</comment>
<name>A0A2U3B9J9_9VIBR</name>
<evidence type="ECO:0000313" key="2">
    <source>
        <dbReference type="Proteomes" id="UP000245362"/>
    </source>
</evidence>
<dbReference type="Pfam" id="PF12843">
    <property type="entry name" value="QSregVF_b"/>
    <property type="match status" value="1"/>
</dbReference>
<sequence length="75" mass="8670">MLDKENIVKLARMKMPFGKYAGRVLIDLPEEYLLWFARKESFPEGELGKLMQLCLALKVEGLDSVVKPLKYPDQQ</sequence>
<reference evidence="1 2" key="1">
    <citation type="submission" date="2018-05" db="EMBL/GenBank/DDBJ databases">
        <title>Vibrio limimaris sp. nov., isolated from marine sediment.</title>
        <authorList>
            <person name="Li C.-M."/>
        </authorList>
    </citation>
    <scope>NUCLEOTIDE SEQUENCE [LARGE SCALE GENOMIC DNA]</scope>
    <source>
        <strain evidence="1 2">E4404</strain>
    </source>
</reference>
<dbReference type="EMBL" id="QFWT01000005">
    <property type="protein sequence ID" value="PWI33470.1"/>
    <property type="molecule type" value="Genomic_DNA"/>
</dbReference>
<proteinExistence type="predicted"/>
<evidence type="ECO:0008006" key="3">
    <source>
        <dbReference type="Google" id="ProtNLM"/>
    </source>
</evidence>
<gene>
    <name evidence="1" type="ORF">DI392_10985</name>
</gene>
<protein>
    <recommendedName>
        <fullName evidence="3">Cytoplasmic protein</fullName>
    </recommendedName>
</protein>
<dbReference type="RefSeq" id="WP_109320053.1">
    <property type="nucleotide sequence ID" value="NZ_QFWT01000005.1"/>
</dbReference>
<dbReference type="InterPro" id="IPR024530">
    <property type="entry name" value="QSregVF_b"/>
</dbReference>
<accession>A0A2U3B9J9</accession>